<dbReference type="STRING" id="1182568.SU48_07665"/>
<evidence type="ECO:0000256" key="1">
    <source>
        <dbReference type="SAM" id="MobiDB-lite"/>
    </source>
</evidence>
<keyword evidence="6" id="KW-1185">Reference proteome</keyword>
<dbReference type="InterPro" id="IPR056827">
    <property type="entry name" value="CBM87_Agd3"/>
</dbReference>
<name>A0A172T9N1_9DEIO</name>
<evidence type="ECO:0000259" key="4">
    <source>
        <dbReference type="Pfam" id="PF25116"/>
    </source>
</evidence>
<dbReference type="RefSeq" id="WP_064014734.1">
    <property type="nucleotide sequence ID" value="NZ_CP011387.1"/>
</dbReference>
<feature type="domain" description="Agd3 deacetylase" evidence="3">
    <location>
        <begin position="557"/>
        <end position="679"/>
    </location>
</feature>
<feature type="region of interest" description="Disordered" evidence="1">
    <location>
        <begin position="33"/>
        <end position="66"/>
    </location>
</feature>
<dbReference type="InterPro" id="IPR056826">
    <property type="entry name" value="Agd3_CE"/>
</dbReference>
<evidence type="ECO:0000256" key="2">
    <source>
        <dbReference type="SAM" id="SignalP"/>
    </source>
</evidence>
<keyword evidence="2" id="KW-0732">Signal</keyword>
<organism evidence="5 6">
    <name type="scientific">Deinococcus puniceus</name>
    <dbReference type="NCBI Taxonomy" id="1182568"/>
    <lineage>
        <taxon>Bacteria</taxon>
        <taxon>Thermotogati</taxon>
        <taxon>Deinococcota</taxon>
        <taxon>Deinococci</taxon>
        <taxon>Deinococcales</taxon>
        <taxon>Deinococcaceae</taxon>
        <taxon>Deinococcus</taxon>
    </lineage>
</organism>
<evidence type="ECO:0000313" key="5">
    <source>
        <dbReference type="EMBL" id="ANE43664.1"/>
    </source>
</evidence>
<gene>
    <name evidence="5" type="ORF">SU48_07665</name>
</gene>
<dbReference type="Pfam" id="PF25115">
    <property type="entry name" value="Agd3_CE"/>
    <property type="match status" value="1"/>
</dbReference>
<reference evidence="5 6" key="1">
    <citation type="submission" date="2015-01" db="EMBL/GenBank/DDBJ databases">
        <title>Deinococcus puniceus/DY1/ whole genome sequencing.</title>
        <authorList>
            <person name="Kim M.K."/>
            <person name="Srinivasan S."/>
            <person name="Lee J.-J."/>
        </authorList>
    </citation>
    <scope>NUCLEOTIDE SEQUENCE [LARGE SCALE GENOMIC DNA]</scope>
    <source>
        <strain evidence="5 6">DY1</strain>
    </source>
</reference>
<evidence type="ECO:0008006" key="7">
    <source>
        <dbReference type="Google" id="ProtNLM"/>
    </source>
</evidence>
<evidence type="ECO:0000313" key="6">
    <source>
        <dbReference type="Proteomes" id="UP000077363"/>
    </source>
</evidence>
<dbReference type="OrthoDB" id="53191at2"/>
<dbReference type="Proteomes" id="UP000077363">
    <property type="component" value="Chromosome"/>
</dbReference>
<feature type="domain" description="Agd3 CBM87" evidence="4">
    <location>
        <begin position="117"/>
        <end position="220"/>
    </location>
</feature>
<dbReference type="KEGG" id="dpu:SU48_07665"/>
<accession>A0A172T9N1</accession>
<dbReference type="AlphaFoldDB" id="A0A172T9N1"/>
<feature type="signal peptide" evidence="2">
    <location>
        <begin position="1"/>
        <end position="27"/>
    </location>
</feature>
<sequence length="741" mass="80020">MTPQPANSVPRSLKRLLPLLTLSLVLAACSQPSSMPLNQSVSGDPSASAPQDHDDHDASRHASEKGHIHEIHAALPGVPRSELPTNAKLAPGTLTVPQGTRLSAQALPSNTQTNKVALKVLILSSGPTDFGLNSAKSMLSQSGVPFDVLDATTTPLTTQSLIASDGVGKYQGIILTDAALTFQSSPNFYSSALDTSEWATLFEYEKAYKVRQLALYGAPTTVPEDYGLRIVPGTEFATGNLNVTAAGKTAFKDLTGNALPLRNAYTYATQLEAVTGVVTQPLLTDDAGRIVAATSATDGRERLILTSAQNPALLHTQILGYGLVQWLTKGVHLGEHRRFLQVDIDDWFVNGSVFDPATGGLRSEPFRLSASDALGARDQQRAIDRAYNVVNNFEYAVMFNGRGAVPSSPATCVPQLYGDQIKDALSSVSRCMAYDFDWVNHTRDHWRMDVMDLPTSTAAIVSNFTIGTQLGLQLSRKSLVTGEHSGLGYMDPTDNGNNNDGGFLQPKQDLGLGRSNPNLITAAVNSGVRYLASNRSIASQWDASCPSCGVPHPMNPNLLLIPRYPNSLGYHVTTPEEATTSYNNLYAPGGAAAYWDHAFDYAELLDVDSTQGVGHLFDGTAWPTYMHQTNLRQYAPGKSLASDWVNAVVEKYARYSTLPLNTLRWDALGAYVERHTREQKALAANAYTAIWNRTFNTVRITPAGAPVPFTLTGLWGGKVYGAYEAYPLTINSVVDIVVRTR</sequence>
<dbReference type="EMBL" id="CP011387">
    <property type="protein sequence ID" value="ANE43664.1"/>
    <property type="molecule type" value="Genomic_DNA"/>
</dbReference>
<dbReference type="Pfam" id="PF25116">
    <property type="entry name" value="CBM87_Agd3"/>
    <property type="match status" value="1"/>
</dbReference>
<evidence type="ECO:0000259" key="3">
    <source>
        <dbReference type="Pfam" id="PF25115"/>
    </source>
</evidence>
<proteinExistence type="predicted"/>
<feature type="compositionally biased region" description="Polar residues" evidence="1">
    <location>
        <begin position="33"/>
        <end position="49"/>
    </location>
</feature>
<dbReference type="PATRIC" id="fig|1182568.3.peg.1593"/>
<feature type="chain" id="PRO_5008000541" description="Lipoprotein" evidence="2">
    <location>
        <begin position="28"/>
        <end position="741"/>
    </location>
</feature>
<protein>
    <recommendedName>
        <fullName evidence="7">Lipoprotein</fullName>
    </recommendedName>
</protein>
<feature type="compositionally biased region" description="Basic and acidic residues" evidence="1">
    <location>
        <begin position="51"/>
        <end position="66"/>
    </location>
</feature>